<feature type="non-terminal residue" evidence="1">
    <location>
        <position position="22"/>
    </location>
</feature>
<dbReference type="EMBL" id="UINC01220770">
    <property type="protein sequence ID" value="SVE48819.1"/>
    <property type="molecule type" value="Genomic_DNA"/>
</dbReference>
<evidence type="ECO:0000313" key="1">
    <source>
        <dbReference type="EMBL" id="SVE48819.1"/>
    </source>
</evidence>
<organism evidence="1">
    <name type="scientific">marine metagenome</name>
    <dbReference type="NCBI Taxonomy" id="408172"/>
    <lineage>
        <taxon>unclassified sequences</taxon>
        <taxon>metagenomes</taxon>
        <taxon>ecological metagenomes</taxon>
    </lineage>
</organism>
<gene>
    <name evidence="1" type="ORF">METZ01_LOCUS501673</name>
</gene>
<dbReference type="AlphaFoldDB" id="A0A383DWX4"/>
<sequence>MRVWYLQILKGKDFMGQSEENR</sequence>
<accession>A0A383DWX4</accession>
<reference evidence="1" key="1">
    <citation type="submission" date="2018-05" db="EMBL/GenBank/DDBJ databases">
        <authorList>
            <person name="Lanie J.A."/>
            <person name="Ng W.-L."/>
            <person name="Kazmierczak K.M."/>
            <person name="Andrzejewski T.M."/>
            <person name="Davidsen T.M."/>
            <person name="Wayne K.J."/>
            <person name="Tettelin H."/>
            <person name="Glass J.I."/>
            <person name="Rusch D."/>
            <person name="Podicherti R."/>
            <person name="Tsui H.-C.T."/>
            <person name="Winkler M.E."/>
        </authorList>
    </citation>
    <scope>NUCLEOTIDE SEQUENCE</scope>
</reference>
<protein>
    <submittedName>
        <fullName evidence="1">Uncharacterized protein</fullName>
    </submittedName>
</protein>
<name>A0A383DWX4_9ZZZZ</name>
<proteinExistence type="predicted"/>